<name>A0ABP7ZRY5_9MICO</name>
<dbReference type="PANTHER" id="PTHR24321">
    <property type="entry name" value="DEHYDROGENASES, SHORT CHAIN"/>
    <property type="match status" value="1"/>
</dbReference>
<evidence type="ECO:0000256" key="1">
    <source>
        <dbReference type="ARBA" id="ARBA00006484"/>
    </source>
</evidence>
<sequence length="280" mass="29929">MAGRVEGKVAFVTGAARGQGRSHALRLAQEGADIIAVDICESIPSIERYYPGSTQADLDETVRQIEALDRRVVARKADVRDFDALKSALDEGVAELGHVDVVAANAGVFAFGDKTHEVSDADWQDVIDINQTGVWHTAKAVIPHLIEQGTGGSMILTSSTAGLKGTPNVAAYTASKHAVVGIMRTLALELAPYRIRVNTVHPTGVATDMILNEAAFKLFLPDVEHPTKEQAAEVFASTNALPIPWVEPVDISNAVLFLASDEARYVTGTELKVDAGYTIK</sequence>
<dbReference type="SUPFAM" id="SSF51735">
    <property type="entry name" value="NAD(P)-binding Rossmann-fold domains"/>
    <property type="match status" value="1"/>
</dbReference>
<comment type="caution">
    <text evidence="5">The sequence shown here is derived from an EMBL/GenBank/DDBJ whole genome shotgun (WGS) entry which is preliminary data.</text>
</comment>
<proteinExistence type="inferred from homology"/>
<dbReference type="Gene3D" id="3.40.50.720">
    <property type="entry name" value="NAD(P)-binding Rossmann-like Domain"/>
    <property type="match status" value="1"/>
</dbReference>
<dbReference type="InterPro" id="IPR020904">
    <property type="entry name" value="Sc_DH/Rdtase_CS"/>
</dbReference>
<dbReference type="NCBIfam" id="TIGR03971">
    <property type="entry name" value="SDR_subfam_1"/>
    <property type="match status" value="1"/>
</dbReference>
<evidence type="ECO:0000313" key="6">
    <source>
        <dbReference type="Proteomes" id="UP001501079"/>
    </source>
</evidence>
<dbReference type="Pfam" id="PF00106">
    <property type="entry name" value="adh_short"/>
    <property type="match status" value="1"/>
</dbReference>
<evidence type="ECO:0000256" key="2">
    <source>
        <dbReference type="ARBA" id="ARBA00023002"/>
    </source>
</evidence>
<evidence type="ECO:0000313" key="5">
    <source>
        <dbReference type="EMBL" id="GAA4168887.1"/>
    </source>
</evidence>
<dbReference type="NCBIfam" id="NF009467">
    <property type="entry name" value="PRK12826.1-3"/>
    <property type="match status" value="1"/>
</dbReference>
<evidence type="ECO:0000256" key="4">
    <source>
        <dbReference type="RuleBase" id="RU000363"/>
    </source>
</evidence>
<accession>A0ABP7ZRY5</accession>
<organism evidence="5 6">
    <name type="scientific">Gryllotalpicola koreensis</name>
    <dbReference type="NCBI Taxonomy" id="993086"/>
    <lineage>
        <taxon>Bacteria</taxon>
        <taxon>Bacillati</taxon>
        <taxon>Actinomycetota</taxon>
        <taxon>Actinomycetes</taxon>
        <taxon>Micrococcales</taxon>
        <taxon>Microbacteriaceae</taxon>
        <taxon>Gryllotalpicola</taxon>
    </lineage>
</organism>
<dbReference type="PRINTS" id="PR00080">
    <property type="entry name" value="SDRFAMILY"/>
</dbReference>
<dbReference type="EMBL" id="BAABBW010000001">
    <property type="protein sequence ID" value="GAA4168887.1"/>
    <property type="molecule type" value="Genomic_DNA"/>
</dbReference>
<dbReference type="RefSeq" id="WP_344751671.1">
    <property type="nucleotide sequence ID" value="NZ_BAABBW010000001.1"/>
</dbReference>
<keyword evidence="3" id="KW-0520">NAD</keyword>
<dbReference type="InterPro" id="IPR002347">
    <property type="entry name" value="SDR_fam"/>
</dbReference>
<dbReference type="InterPro" id="IPR036291">
    <property type="entry name" value="NAD(P)-bd_dom_sf"/>
</dbReference>
<comment type="similarity">
    <text evidence="1 4">Belongs to the short-chain dehydrogenases/reductases (SDR) family.</text>
</comment>
<keyword evidence="2" id="KW-0560">Oxidoreductase</keyword>
<dbReference type="PANTHER" id="PTHR24321:SF8">
    <property type="entry name" value="ESTRADIOL 17-BETA-DEHYDROGENASE 8-RELATED"/>
    <property type="match status" value="1"/>
</dbReference>
<dbReference type="Proteomes" id="UP001501079">
    <property type="component" value="Unassembled WGS sequence"/>
</dbReference>
<dbReference type="InterPro" id="IPR023985">
    <property type="entry name" value="SDR_subfam_1"/>
</dbReference>
<dbReference type="PROSITE" id="PS00061">
    <property type="entry name" value="ADH_SHORT"/>
    <property type="match status" value="1"/>
</dbReference>
<dbReference type="PRINTS" id="PR00081">
    <property type="entry name" value="GDHRDH"/>
</dbReference>
<reference evidence="6" key="1">
    <citation type="journal article" date="2019" name="Int. J. Syst. Evol. Microbiol.">
        <title>The Global Catalogue of Microorganisms (GCM) 10K type strain sequencing project: providing services to taxonomists for standard genome sequencing and annotation.</title>
        <authorList>
            <consortium name="The Broad Institute Genomics Platform"/>
            <consortium name="The Broad Institute Genome Sequencing Center for Infectious Disease"/>
            <person name="Wu L."/>
            <person name="Ma J."/>
        </authorList>
    </citation>
    <scope>NUCLEOTIDE SEQUENCE [LARGE SCALE GENOMIC DNA]</scope>
    <source>
        <strain evidence="6">JCM 17591</strain>
    </source>
</reference>
<dbReference type="CDD" id="cd05233">
    <property type="entry name" value="SDR_c"/>
    <property type="match status" value="1"/>
</dbReference>
<gene>
    <name evidence="5" type="ORF">GCM10022287_04760</name>
</gene>
<evidence type="ECO:0000256" key="3">
    <source>
        <dbReference type="ARBA" id="ARBA00023027"/>
    </source>
</evidence>
<keyword evidence="6" id="KW-1185">Reference proteome</keyword>
<protein>
    <submittedName>
        <fullName evidence="5">Mycofactocin-coupled SDR family oxidoreductase</fullName>
    </submittedName>
</protein>